<name>A0A834A248_9CHIR</name>
<dbReference type="AlphaFoldDB" id="A0A834A248"/>
<organism evidence="1 2">
    <name type="scientific">Phyllostomus discolor</name>
    <name type="common">pale spear-nosed bat</name>
    <dbReference type="NCBI Taxonomy" id="89673"/>
    <lineage>
        <taxon>Eukaryota</taxon>
        <taxon>Metazoa</taxon>
        <taxon>Chordata</taxon>
        <taxon>Craniata</taxon>
        <taxon>Vertebrata</taxon>
        <taxon>Euteleostomi</taxon>
        <taxon>Mammalia</taxon>
        <taxon>Eutheria</taxon>
        <taxon>Laurasiatheria</taxon>
        <taxon>Chiroptera</taxon>
        <taxon>Yangochiroptera</taxon>
        <taxon>Phyllostomidae</taxon>
        <taxon>Phyllostominae</taxon>
        <taxon>Phyllostomus</taxon>
    </lineage>
</organism>
<evidence type="ECO:0000313" key="2">
    <source>
        <dbReference type="Proteomes" id="UP000664940"/>
    </source>
</evidence>
<evidence type="ECO:0000313" key="1">
    <source>
        <dbReference type="EMBL" id="KAF6104220.1"/>
    </source>
</evidence>
<accession>A0A834A248</accession>
<protein>
    <submittedName>
        <fullName evidence="1">Uncharacterized protein</fullName>
    </submittedName>
</protein>
<sequence>MTLTKVILLRTAAPQASVPAPPFRRALRTNPAAADGRQHQGTFHGAVLRPDCHKALWDLAQHWRTLDGGGCWRQGVLSPPQWSCAVGGPKGRKKRLTGHVRHLQRHLVGPARSTWGQWAIPGLSTRQALLRLLVLTSSYLHHCLLTVYFVQKYFKTLTFQHKKIPVLICGNSKRWKRQVFIGRKPITPIIVCLLKGIQCSCKKDEGVLYKLIWNDVLGIFSRRNARCNLRTQ</sequence>
<dbReference type="EMBL" id="JABVXQ010000006">
    <property type="protein sequence ID" value="KAF6104220.1"/>
    <property type="molecule type" value="Genomic_DNA"/>
</dbReference>
<proteinExistence type="predicted"/>
<comment type="caution">
    <text evidence="1">The sequence shown here is derived from an EMBL/GenBank/DDBJ whole genome shotgun (WGS) entry which is preliminary data.</text>
</comment>
<reference evidence="1 2" key="1">
    <citation type="journal article" date="2020" name="Nature">
        <title>Six reference-quality genomes reveal evolution of bat adaptations.</title>
        <authorList>
            <person name="Jebb D."/>
            <person name="Huang Z."/>
            <person name="Pippel M."/>
            <person name="Hughes G.M."/>
            <person name="Lavrichenko K."/>
            <person name="Devanna P."/>
            <person name="Winkler S."/>
            <person name="Jermiin L.S."/>
            <person name="Skirmuntt E.C."/>
            <person name="Katzourakis A."/>
            <person name="Burkitt-Gray L."/>
            <person name="Ray D.A."/>
            <person name="Sullivan K.A.M."/>
            <person name="Roscito J.G."/>
            <person name="Kirilenko B.M."/>
            <person name="Davalos L.M."/>
            <person name="Corthals A.P."/>
            <person name="Power M.L."/>
            <person name="Jones G."/>
            <person name="Ransome R.D."/>
            <person name="Dechmann D.K.N."/>
            <person name="Locatelli A.G."/>
            <person name="Puechmaille S.J."/>
            <person name="Fedrigo O."/>
            <person name="Jarvis E.D."/>
            <person name="Hiller M."/>
            <person name="Vernes S.C."/>
            <person name="Myers E.W."/>
            <person name="Teeling E.C."/>
        </authorList>
    </citation>
    <scope>NUCLEOTIDE SEQUENCE [LARGE SCALE GENOMIC DNA]</scope>
    <source>
        <strain evidence="1">Bat1K_MPI-CBG_1</strain>
    </source>
</reference>
<gene>
    <name evidence="1" type="ORF">HJG60_011227</name>
</gene>
<dbReference type="Proteomes" id="UP000664940">
    <property type="component" value="Unassembled WGS sequence"/>
</dbReference>